<evidence type="ECO:0000256" key="7">
    <source>
        <dbReference type="ARBA" id="ARBA00022676"/>
    </source>
</evidence>
<evidence type="ECO:0000256" key="15">
    <source>
        <dbReference type="ARBA" id="ARBA00023136"/>
    </source>
</evidence>
<dbReference type="EC" id="2.4.2.26" evidence="6"/>
<evidence type="ECO:0000256" key="8">
    <source>
        <dbReference type="ARBA" id="ARBA00022679"/>
    </source>
</evidence>
<evidence type="ECO:0000256" key="10">
    <source>
        <dbReference type="ARBA" id="ARBA00022723"/>
    </source>
</evidence>
<evidence type="ECO:0000256" key="4">
    <source>
        <dbReference type="ARBA" id="ARBA00005093"/>
    </source>
</evidence>
<evidence type="ECO:0000256" key="12">
    <source>
        <dbReference type="ARBA" id="ARBA00022968"/>
    </source>
</evidence>
<gene>
    <name evidence="23" type="ORF">RUM43_013458</name>
</gene>
<keyword evidence="16" id="KW-1015">Disulfide bond</keyword>
<evidence type="ECO:0000256" key="13">
    <source>
        <dbReference type="ARBA" id="ARBA00022989"/>
    </source>
</evidence>
<dbReference type="InterPro" id="IPR003406">
    <property type="entry name" value="Glyco_trans_14"/>
</dbReference>
<keyword evidence="10" id="KW-0479">Metal-binding</keyword>
<keyword evidence="9 21" id="KW-0812">Transmembrane</keyword>
<evidence type="ECO:0000256" key="20">
    <source>
        <dbReference type="SAM" id="MobiDB-lite"/>
    </source>
</evidence>
<dbReference type="Pfam" id="PF02485">
    <property type="entry name" value="Branch"/>
    <property type="match status" value="1"/>
</dbReference>
<keyword evidence="14" id="KW-0333">Golgi apparatus</keyword>
<dbReference type="Pfam" id="PF12529">
    <property type="entry name" value="Xylo_C"/>
    <property type="match status" value="1"/>
</dbReference>
<proteinExistence type="inferred from homology"/>
<accession>A0AAN8PJ56</accession>
<dbReference type="InterPro" id="IPR002889">
    <property type="entry name" value="WSC_carb-bd"/>
</dbReference>
<dbReference type="GO" id="GO:0015012">
    <property type="term" value="P:heparan sulfate proteoglycan biosynthetic process"/>
    <property type="evidence" value="ECO:0007669"/>
    <property type="project" value="TreeGrafter"/>
</dbReference>
<keyword evidence="15 21" id="KW-0472">Membrane</keyword>
<organism evidence="23 24">
    <name type="scientific">Polyplax serrata</name>
    <name type="common">Common mouse louse</name>
    <dbReference type="NCBI Taxonomy" id="468196"/>
    <lineage>
        <taxon>Eukaryota</taxon>
        <taxon>Metazoa</taxon>
        <taxon>Ecdysozoa</taxon>
        <taxon>Arthropoda</taxon>
        <taxon>Hexapoda</taxon>
        <taxon>Insecta</taxon>
        <taxon>Pterygota</taxon>
        <taxon>Neoptera</taxon>
        <taxon>Paraneoptera</taxon>
        <taxon>Psocodea</taxon>
        <taxon>Troctomorpha</taxon>
        <taxon>Phthiraptera</taxon>
        <taxon>Anoplura</taxon>
        <taxon>Polyplacidae</taxon>
        <taxon>Polyplax</taxon>
    </lineage>
</organism>
<comment type="caution">
    <text evidence="23">The sequence shown here is derived from an EMBL/GenBank/DDBJ whole genome shotgun (WGS) entry which is preliminary data.</text>
</comment>
<dbReference type="SMART" id="SM00321">
    <property type="entry name" value="WSC"/>
    <property type="match status" value="1"/>
</dbReference>
<dbReference type="InterPro" id="IPR043538">
    <property type="entry name" value="XYLT"/>
</dbReference>
<comment type="catalytic activity">
    <reaction evidence="19">
        <text>UDP-alpha-D-xylose + L-seryl-[protein] = 3-O-(beta-D-xylosyl)-L-seryl-[protein] + UDP + H(+)</text>
        <dbReference type="Rhea" id="RHEA:50192"/>
        <dbReference type="Rhea" id="RHEA-COMP:9863"/>
        <dbReference type="Rhea" id="RHEA-COMP:12567"/>
        <dbReference type="ChEBI" id="CHEBI:15378"/>
        <dbReference type="ChEBI" id="CHEBI:29999"/>
        <dbReference type="ChEBI" id="CHEBI:57632"/>
        <dbReference type="ChEBI" id="CHEBI:58223"/>
        <dbReference type="ChEBI" id="CHEBI:132085"/>
        <dbReference type="EC" id="2.4.2.26"/>
    </reaction>
</comment>
<dbReference type="Proteomes" id="UP001372834">
    <property type="component" value="Unassembled WGS sequence"/>
</dbReference>
<evidence type="ECO:0000313" key="23">
    <source>
        <dbReference type="EMBL" id="KAK6632688.1"/>
    </source>
</evidence>
<evidence type="ECO:0000256" key="19">
    <source>
        <dbReference type="ARBA" id="ARBA00047847"/>
    </source>
</evidence>
<dbReference type="InterPro" id="IPR024448">
    <property type="entry name" value="XylT_C"/>
</dbReference>
<dbReference type="GO" id="GO:0000139">
    <property type="term" value="C:Golgi membrane"/>
    <property type="evidence" value="ECO:0007669"/>
    <property type="project" value="UniProtKB-SubCell"/>
</dbReference>
<evidence type="ECO:0000256" key="11">
    <source>
        <dbReference type="ARBA" id="ARBA00022824"/>
    </source>
</evidence>
<dbReference type="AlphaFoldDB" id="A0AAN8PJ56"/>
<evidence type="ECO:0000256" key="18">
    <source>
        <dbReference type="ARBA" id="ARBA00042865"/>
    </source>
</evidence>
<comment type="similarity">
    <text evidence="5">Belongs to the glycosyltransferase 14 family. XylT subfamily.</text>
</comment>
<protein>
    <recommendedName>
        <fullName evidence="6">protein xylosyltransferase</fullName>
        <ecNumber evidence="6">2.4.2.26</ecNumber>
    </recommendedName>
    <alternativeName>
        <fullName evidence="18">Peptide O-xylosyltransferase</fullName>
    </alternativeName>
</protein>
<dbReference type="EMBL" id="JAWJWE010000007">
    <property type="protein sequence ID" value="KAK6632688.1"/>
    <property type="molecule type" value="Genomic_DNA"/>
</dbReference>
<comment type="pathway">
    <text evidence="4">Glycan metabolism; heparan sulfate biosynthesis.</text>
</comment>
<reference evidence="23 24" key="1">
    <citation type="submission" date="2023-10" db="EMBL/GenBank/DDBJ databases">
        <title>Genomes of two closely related lineages of the louse Polyplax serrata with different host specificities.</title>
        <authorList>
            <person name="Martinu J."/>
            <person name="Tarabai H."/>
            <person name="Stefka J."/>
            <person name="Hypsa V."/>
        </authorList>
    </citation>
    <scope>NUCLEOTIDE SEQUENCE [LARGE SCALE GENOMIC DNA]</scope>
    <source>
        <strain evidence="23">HR10_N</strain>
    </source>
</reference>
<sequence length="937" mass="107151">MAIFKYRALDIRWLRKPRFRKFVVIVSVIFSINVFLVYNLVNSYSDSALQEEDPSGRGRYHLEGASVQDDDENNGNINSDNLFIKQQKLHINLEKKLLNKKQVPESQMKYYENSNKFNSATSRGNNATVSLKVEELDFKPWCPITTKEAVSAIHRAKTQLCKKELVNVICSLQKGILFPKQLTASCPAPGVQKGKLLGCYQDKKSMRLLSGYFTNLEQNNSPENCINLCLQSGFPYAGVEYWTECFCGVEEPPIKARLPDSSCNKKCPTDPSFTCGGYLTINIYETGIKKFTPQVPNTEVAENEPPVRITFLLTFSGRALRQIKRLIKSLFHKDHYFFIHVDATQDYLFRELIYLEKLLPNVKLMRQRHATMWAGASFLQMILAAMKEILNMNWKWDFIINLSESDFPIKKNEKLVEFLTANKDKNFVKSTGREIQRFIQKQGLDKTFVQCDGHMWRIGDRKLPLGIQMDGGSDWMALSRPFVEYVAGDTRDELLRGLDRVYQYTLLPAESYFHTVLRNSKFCGTYVDNNLHLTNWKRHLGCKCQYRHIVDWCGCSPNDFKPDDWQKITGTSSSMLYFARKFEAIINQAIINQLEEWVYGPSVNPGKMLGYWQSMYHHADLTPARDDGVLSLLVSLCRTASKHSRRSLLVNETGVLELSSYHHDDVFQGLLLRYTARDNETKREQEMETWFKLQSRFKVLDEKNGNFIQNVQVTSDFDVKESVSRNLIGSLGLFSDVIVVYTLAIEKNCNLTFLVIDPAGQLAQVLDIRLDEKTTSKTVKGSAKASIPTPLLPGIWEVKVYHEGFLMANTEFLVIPTEFISSTPITLQQASLLHRGSHEYRISVDKIHWTKSLESKKSKHSLALANQKRIGSDLKDWIDSLTKQFYQPVETCQVLGSGKISEALSTVEPCEATIWSSVSPDLKSRISLYDPQAGSIR</sequence>
<name>A0AAN8PJ56_POLSC</name>
<dbReference type="GO" id="GO:0030158">
    <property type="term" value="F:protein xylosyltransferase activity"/>
    <property type="evidence" value="ECO:0007669"/>
    <property type="project" value="UniProtKB-EC"/>
</dbReference>
<comment type="pathway">
    <text evidence="3">Glycan metabolism; chondroitin sulfate biosynthesis.</text>
</comment>
<dbReference type="GO" id="GO:0005789">
    <property type="term" value="C:endoplasmic reticulum membrane"/>
    <property type="evidence" value="ECO:0007669"/>
    <property type="project" value="UniProtKB-SubCell"/>
</dbReference>
<evidence type="ECO:0000256" key="21">
    <source>
        <dbReference type="SAM" id="Phobius"/>
    </source>
</evidence>
<feature type="region of interest" description="Disordered" evidence="20">
    <location>
        <begin position="50"/>
        <end position="74"/>
    </location>
</feature>
<evidence type="ECO:0000256" key="14">
    <source>
        <dbReference type="ARBA" id="ARBA00023034"/>
    </source>
</evidence>
<keyword evidence="12" id="KW-0735">Signal-anchor</keyword>
<evidence type="ECO:0000256" key="1">
    <source>
        <dbReference type="ARBA" id="ARBA00004323"/>
    </source>
</evidence>
<feature type="domain" description="WSC" evidence="22">
    <location>
        <begin position="193"/>
        <end position="287"/>
    </location>
</feature>
<dbReference type="PANTHER" id="PTHR46025">
    <property type="entry name" value="XYLOSYLTRANSFERASE OXT"/>
    <property type="match status" value="1"/>
</dbReference>
<keyword evidence="7" id="KW-0328">Glycosyltransferase</keyword>
<dbReference type="Pfam" id="PF01822">
    <property type="entry name" value="WSC"/>
    <property type="match status" value="1"/>
</dbReference>
<dbReference type="GO" id="GO:0046872">
    <property type="term" value="F:metal ion binding"/>
    <property type="evidence" value="ECO:0007669"/>
    <property type="project" value="UniProtKB-KW"/>
</dbReference>
<evidence type="ECO:0000256" key="6">
    <source>
        <dbReference type="ARBA" id="ARBA00011972"/>
    </source>
</evidence>
<keyword evidence="11" id="KW-0256">Endoplasmic reticulum</keyword>
<feature type="transmembrane region" description="Helical" evidence="21">
    <location>
        <begin position="21"/>
        <end position="41"/>
    </location>
</feature>
<dbReference type="GO" id="GO:0050650">
    <property type="term" value="P:chondroitin sulfate proteoglycan biosynthetic process"/>
    <property type="evidence" value="ECO:0007669"/>
    <property type="project" value="TreeGrafter"/>
</dbReference>
<keyword evidence="13 21" id="KW-1133">Transmembrane helix</keyword>
<dbReference type="PANTHER" id="PTHR46025:SF3">
    <property type="entry name" value="XYLOSYLTRANSFERASE OXT"/>
    <property type="match status" value="1"/>
</dbReference>
<comment type="subcellular location">
    <subcellularLocation>
        <location evidence="2">Endoplasmic reticulum membrane</location>
        <topology evidence="2">Single-pass type II membrane protein</topology>
    </subcellularLocation>
    <subcellularLocation>
        <location evidence="1">Golgi apparatus membrane</location>
        <topology evidence="1">Single-pass type II membrane protein</topology>
    </subcellularLocation>
</comment>
<evidence type="ECO:0000259" key="22">
    <source>
        <dbReference type="PROSITE" id="PS51212"/>
    </source>
</evidence>
<evidence type="ECO:0000256" key="16">
    <source>
        <dbReference type="ARBA" id="ARBA00023157"/>
    </source>
</evidence>
<keyword evidence="17" id="KW-0325">Glycoprotein</keyword>
<evidence type="ECO:0000256" key="2">
    <source>
        <dbReference type="ARBA" id="ARBA00004648"/>
    </source>
</evidence>
<evidence type="ECO:0000256" key="3">
    <source>
        <dbReference type="ARBA" id="ARBA00004840"/>
    </source>
</evidence>
<evidence type="ECO:0000313" key="24">
    <source>
        <dbReference type="Proteomes" id="UP001372834"/>
    </source>
</evidence>
<keyword evidence="8" id="KW-0808">Transferase</keyword>
<evidence type="ECO:0000256" key="5">
    <source>
        <dbReference type="ARBA" id="ARBA00010195"/>
    </source>
</evidence>
<dbReference type="PROSITE" id="PS51212">
    <property type="entry name" value="WSC"/>
    <property type="match status" value="1"/>
</dbReference>
<evidence type="ECO:0000256" key="9">
    <source>
        <dbReference type="ARBA" id="ARBA00022692"/>
    </source>
</evidence>
<evidence type="ECO:0000256" key="17">
    <source>
        <dbReference type="ARBA" id="ARBA00023180"/>
    </source>
</evidence>